<accession>A0ABM8ZQ95</accession>
<name>A0ABM8ZQ95_9VIBR</name>
<dbReference type="Proteomes" id="UP000838672">
    <property type="component" value="Unassembled WGS sequence"/>
</dbReference>
<gene>
    <name evidence="1" type="ORF">VST7929_00284</name>
</gene>
<organism evidence="1 2">
    <name type="scientific">Vibrio stylophorae</name>
    <dbReference type="NCBI Taxonomy" id="659351"/>
    <lineage>
        <taxon>Bacteria</taxon>
        <taxon>Pseudomonadati</taxon>
        <taxon>Pseudomonadota</taxon>
        <taxon>Gammaproteobacteria</taxon>
        <taxon>Vibrionales</taxon>
        <taxon>Vibrionaceae</taxon>
        <taxon>Vibrio</taxon>
    </lineage>
</organism>
<proteinExistence type="predicted"/>
<sequence length="32" mass="3863">MILFKPNLLVFYPVYRLFDGKMNVFLENLQAK</sequence>
<comment type="caution">
    <text evidence="1">The sequence shown here is derived from an EMBL/GenBank/DDBJ whole genome shotgun (WGS) entry which is preliminary data.</text>
</comment>
<keyword evidence="2" id="KW-1185">Reference proteome</keyword>
<dbReference type="EMBL" id="CAKLDI010000001">
    <property type="protein sequence ID" value="CAH0532455.1"/>
    <property type="molecule type" value="Genomic_DNA"/>
</dbReference>
<protein>
    <submittedName>
        <fullName evidence="1">Uncharacterized protein</fullName>
    </submittedName>
</protein>
<evidence type="ECO:0000313" key="1">
    <source>
        <dbReference type="EMBL" id="CAH0532455.1"/>
    </source>
</evidence>
<reference evidence="1" key="1">
    <citation type="submission" date="2021-11" db="EMBL/GenBank/DDBJ databases">
        <authorList>
            <person name="Rodrigo-Torres L."/>
            <person name="Arahal R. D."/>
            <person name="Lucena T."/>
        </authorList>
    </citation>
    <scope>NUCLEOTIDE SEQUENCE</scope>
    <source>
        <strain evidence="1">CECT 7929</strain>
    </source>
</reference>
<evidence type="ECO:0000313" key="2">
    <source>
        <dbReference type="Proteomes" id="UP000838672"/>
    </source>
</evidence>